<accession>A0A4S4G0R4</accession>
<name>A0A4S4G0R4_9ACTN</name>
<gene>
    <name evidence="7" type="ORF">E5986_07160</name>
</gene>
<protein>
    <submittedName>
        <fullName evidence="7">ABC transporter permease</fullName>
    </submittedName>
</protein>
<dbReference type="GO" id="GO:0140359">
    <property type="term" value="F:ABC-type transporter activity"/>
    <property type="evidence" value="ECO:0007669"/>
    <property type="project" value="InterPro"/>
</dbReference>
<evidence type="ECO:0000256" key="2">
    <source>
        <dbReference type="ARBA" id="ARBA00022692"/>
    </source>
</evidence>
<evidence type="ECO:0000256" key="4">
    <source>
        <dbReference type="ARBA" id="ARBA00023136"/>
    </source>
</evidence>
<feature type="domain" description="ABC-2 type transporter transmembrane" evidence="6">
    <location>
        <begin position="64"/>
        <end position="207"/>
    </location>
</feature>
<evidence type="ECO:0000256" key="1">
    <source>
        <dbReference type="ARBA" id="ARBA00004141"/>
    </source>
</evidence>
<keyword evidence="3 5" id="KW-1133">Transmembrane helix</keyword>
<reference evidence="7 8" key="1">
    <citation type="submission" date="2019-04" db="EMBL/GenBank/DDBJ databases">
        <title>Microbes associate with the intestines of laboratory mice.</title>
        <authorList>
            <person name="Navarre W."/>
            <person name="Wong E."/>
            <person name="Huang K.C."/>
            <person name="Tropini C."/>
            <person name="Ng K."/>
            <person name="Yu B."/>
        </authorList>
    </citation>
    <scope>NUCLEOTIDE SEQUENCE [LARGE SCALE GENOMIC DNA]</scope>
    <source>
        <strain evidence="7 8">NM80_B27</strain>
    </source>
</reference>
<dbReference type="Pfam" id="PF12698">
    <property type="entry name" value="ABC2_membrane_3"/>
    <property type="match status" value="1"/>
</dbReference>
<evidence type="ECO:0000256" key="3">
    <source>
        <dbReference type="ARBA" id="ARBA00022989"/>
    </source>
</evidence>
<evidence type="ECO:0000256" key="5">
    <source>
        <dbReference type="SAM" id="Phobius"/>
    </source>
</evidence>
<feature type="transmembrane region" description="Helical" evidence="5">
    <location>
        <begin position="67"/>
        <end position="94"/>
    </location>
</feature>
<dbReference type="EMBL" id="SSTJ01000008">
    <property type="protein sequence ID" value="THG37019.1"/>
    <property type="molecule type" value="Genomic_DNA"/>
</dbReference>
<dbReference type="AlphaFoldDB" id="A0A4S4G0R4"/>
<comment type="caution">
    <text evidence="7">The sequence shown here is derived from an EMBL/GenBank/DDBJ whole genome shotgun (WGS) entry which is preliminary data.</text>
</comment>
<feature type="transmembrane region" description="Helical" evidence="5">
    <location>
        <begin position="228"/>
        <end position="250"/>
    </location>
</feature>
<dbReference type="RefSeq" id="WP_136434630.1">
    <property type="nucleotide sequence ID" value="NZ_SSTJ01000008.1"/>
</dbReference>
<feature type="transmembrane region" description="Helical" evidence="5">
    <location>
        <begin position="181"/>
        <end position="208"/>
    </location>
</feature>
<keyword evidence="2 5" id="KW-0812">Transmembrane</keyword>
<keyword evidence="4 5" id="KW-0472">Membrane</keyword>
<dbReference type="Proteomes" id="UP000308978">
    <property type="component" value="Unassembled WGS sequence"/>
</dbReference>
<evidence type="ECO:0000313" key="7">
    <source>
        <dbReference type="EMBL" id="THG37019.1"/>
    </source>
</evidence>
<feature type="transmembrane region" description="Helical" evidence="5">
    <location>
        <begin position="145"/>
        <end position="169"/>
    </location>
</feature>
<sequence length="257" mass="26825">MQANLRKLGALVAKDAADLAKNPTMILCALMPVGFAVFYRFFIGDMGLAGSLRGDGGLGASPQVTSVVQYIVLSMSLCLSIGMGASVSLIYGLAEEKEKHTLRTLMLANVSAEQLMLAKGFVAFVLTIATELVCFAVSGAPWSLAGWYLLLGSVGAVPVILVSLVVGLASRDQMTAGLYSVPVLLLTMAPIFGSFSEGIHAVVCFAPTGGADELLRLIVSGSLTPAAAVAPLAVTAVWMAAAVVVFKLLYRRLLRDN</sequence>
<organism evidence="7 8">
    <name type="scientific">Adlercreutzia caecimuris</name>
    <dbReference type="NCBI Taxonomy" id="671266"/>
    <lineage>
        <taxon>Bacteria</taxon>
        <taxon>Bacillati</taxon>
        <taxon>Actinomycetota</taxon>
        <taxon>Coriobacteriia</taxon>
        <taxon>Eggerthellales</taxon>
        <taxon>Eggerthellaceae</taxon>
        <taxon>Adlercreutzia</taxon>
    </lineage>
</organism>
<comment type="subcellular location">
    <subcellularLocation>
        <location evidence="1">Membrane</location>
        <topology evidence="1">Multi-pass membrane protein</topology>
    </subcellularLocation>
</comment>
<evidence type="ECO:0000313" key="8">
    <source>
        <dbReference type="Proteomes" id="UP000308978"/>
    </source>
</evidence>
<feature type="transmembrane region" description="Helical" evidence="5">
    <location>
        <begin position="24"/>
        <end position="43"/>
    </location>
</feature>
<evidence type="ECO:0000259" key="6">
    <source>
        <dbReference type="Pfam" id="PF12698"/>
    </source>
</evidence>
<dbReference type="GO" id="GO:0016020">
    <property type="term" value="C:membrane"/>
    <property type="evidence" value="ECO:0007669"/>
    <property type="project" value="UniProtKB-SubCell"/>
</dbReference>
<feature type="transmembrane region" description="Helical" evidence="5">
    <location>
        <begin position="115"/>
        <end position="139"/>
    </location>
</feature>
<dbReference type="InterPro" id="IPR013525">
    <property type="entry name" value="ABC2_TM"/>
</dbReference>
<proteinExistence type="predicted"/>